<reference evidence="3" key="1">
    <citation type="submission" date="2022-11" db="UniProtKB">
        <authorList>
            <consortium name="WormBaseParasite"/>
        </authorList>
    </citation>
    <scope>IDENTIFICATION</scope>
</reference>
<keyword evidence="2" id="KW-1185">Reference proteome</keyword>
<organism evidence="2 3">
    <name type="scientific">Romanomermis culicivorax</name>
    <name type="common">Nematode worm</name>
    <dbReference type="NCBI Taxonomy" id="13658"/>
    <lineage>
        <taxon>Eukaryota</taxon>
        <taxon>Metazoa</taxon>
        <taxon>Ecdysozoa</taxon>
        <taxon>Nematoda</taxon>
        <taxon>Enoplea</taxon>
        <taxon>Dorylaimia</taxon>
        <taxon>Mermithida</taxon>
        <taxon>Mermithoidea</taxon>
        <taxon>Mermithidae</taxon>
        <taxon>Romanomermis</taxon>
    </lineage>
</organism>
<accession>A0A915K073</accession>
<evidence type="ECO:0000256" key="1">
    <source>
        <dbReference type="SAM" id="SignalP"/>
    </source>
</evidence>
<dbReference type="WBParaSite" id="nRc.2.0.1.t32067-RA">
    <property type="protein sequence ID" value="nRc.2.0.1.t32067-RA"/>
    <property type="gene ID" value="nRc.2.0.1.g32067"/>
</dbReference>
<name>A0A915K073_ROMCU</name>
<keyword evidence="1" id="KW-0732">Signal</keyword>
<feature type="signal peptide" evidence="1">
    <location>
        <begin position="1"/>
        <end position="17"/>
    </location>
</feature>
<sequence>MVLINFFGHLGVRVTMAIHICATKASLALYQYFRDHFCTTYHEPQRPVSPNVAVLILQWVAGLWAEELSIVDAVQTAHFALFLHEAQGLDNLSCLLQVYNTAVGLIDSWMTYPQYSPFPQPPEIADILCIYLQYHSETDRPVPLLHWHDFSAQWNLLPQRLLLPTGLPSDRPSLITAQLPLPGVNPLSLLPMQMYTSSSCGCDATDHGCYSCNSCSVHFDGHNDPGDPHGYHNNCYRDDH</sequence>
<evidence type="ECO:0000313" key="3">
    <source>
        <dbReference type="WBParaSite" id="nRc.2.0.1.t32067-RA"/>
    </source>
</evidence>
<feature type="chain" id="PRO_5036826119" evidence="1">
    <location>
        <begin position="18"/>
        <end position="240"/>
    </location>
</feature>
<proteinExistence type="predicted"/>
<protein>
    <submittedName>
        <fullName evidence="3">Uncharacterized protein</fullName>
    </submittedName>
</protein>
<evidence type="ECO:0000313" key="2">
    <source>
        <dbReference type="Proteomes" id="UP000887565"/>
    </source>
</evidence>
<dbReference type="AlphaFoldDB" id="A0A915K073"/>
<dbReference type="Proteomes" id="UP000887565">
    <property type="component" value="Unplaced"/>
</dbReference>